<evidence type="ECO:0000313" key="2">
    <source>
        <dbReference type="EMBL" id="GAH28062.1"/>
    </source>
</evidence>
<organism evidence="2">
    <name type="scientific">marine sediment metagenome</name>
    <dbReference type="NCBI Taxonomy" id="412755"/>
    <lineage>
        <taxon>unclassified sequences</taxon>
        <taxon>metagenomes</taxon>
        <taxon>ecological metagenomes</taxon>
    </lineage>
</organism>
<feature type="non-terminal residue" evidence="2">
    <location>
        <position position="1"/>
    </location>
</feature>
<accession>X1E692</accession>
<comment type="caution">
    <text evidence="2">The sequence shown here is derived from an EMBL/GenBank/DDBJ whole genome shotgun (WGS) entry which is preliminary data.</text>
</comment>
<protein>
    <recommendedName>
        <fullName evidence="3">Zinc-hook domain-containing protein</fullName>
    </recommendedName>
</protein>
<gene>
    <name evidence="2" type="ORF">S03H2_08058</name>
</gene>
<sequence length="279" mass="32522">ITKGGLNVAIVTQNKLREHIGNLQRSQSELQTLLDNIERHILSDICPVCGARHKSREELIERLKFQRGIQPNQIQKALESFENVRVKADKLKKQVSDLEIKTNQSEQKFEETQKVLLDIKRKIKTYKERAISLDVPIDSEDLMVFIDSKRKKILEQKNVKQQELSKQESKVKKQREEFAIFVKHQEGLEQDLRTTESRRNHLQSMIDKISRDALAHQVSLALEKEIIHRELSTTNSILEEFPKQIEMQQAENQNLQKQVGSLFEKKSILKSQIQELDKG</sequence>
<evidence type="ECO:0000256" key="1">
    <source>
        <dbReference type="SAM" id="Coils"/>
    </source>
</evidence>
<feature type="coiled-coil region" evidence="1">
    <location>
        <begin position="74"/>
        <end position="177"/>
    </location>
</feature>
<evidence type="ECO:0008006" key="3">
    <source>
        <dbReference type="Google" id="ProtNLM"/>
    </source>
</evidence>
<keyword evidence="1" id="KW-0175">Coiled coil</keyword>
<feature type="non-terminal residue" evidence="2">
    <location>
        <position position="279"/>
    </location>
</feature>
<proteinExistence type="predicted"/>
<dbReference type="EMBL" id="BARU01003841">
    <property type="protein sequence ID" value="GAH28062.1"/>
    <property type="molecule type" value="Genomic_DNA"/>
</dbReference>
<dbReference type="SUPFAM" id="SSF75712">
    <property type="entry name" value="Rad50 coiled-coil Zn hook"/>
    <property type="match status" value="1"/>
</dbReference>
<reference evidence="2" key="1">
    <citation type="journal article" date="2014" name="Front. Microbiol.">
        <title>High frequency of phylogenetically diverse reductive dehalogenase-homologous genes in deep subseafloor sedimentary metagenomes.</title>
        <authorList>
            <person name="Kawai M."/>
            <person name="Futagami T."/>
            <person name="Toyoda A."/>
            <person name="Takaki Y."/>
            <person name="Nishi S."/>
            <person name="Hori S."/>
            <person name="Arai W."/>
            <person name="Tsubouchi T."/>
            <person name="Morono Y."/>
            <person name="Uchiyama I."/>
            <person name="Ito T."/>
            <person name="Fujiyama A."/>
            <person name="Inagaki F."/>
            <person name="Takami H."/>
        </authorList>
    </citation>
    <scope>NUCLEOTIDE SEQUENCE</scope>
    <source>
        <strain evidence="2">Expedition CK06-06</strain>
    </source>
</reference>
<feature type="coiled-coil region" evidence="1">
    <location>
        <begin position="238"/>
        <end position="265"/>
    </location>
</feature>
<dbReference type="AlphaFoldDB" id="X1E692"/>
<name>X1E692_9ZZZZ</name>